<proteinExistence type="predicted"/>
<organism evidence="1 2">
    <name type="scientific">Novosphingobium piscinae</name>
    <dbReference type="NCBI Taxonomy" id="1507448"/>
    <lineage>
        <taxon>Bacteria</taxon>
        <taxon>Pseudomonadati</taxon>
        <taxon>Pseudomonadota</taxon>
        <taxon>Alphaproteobacteria</taxon>
        <taxon>Sphingomonadales</taxon>
        <taxon>Sphingomonadaceae</taxon>
        <taxon>Novosphingobium</taxon>
    </lineage>
</organism>
<comment type="caution">
    <text evidence="1">The sequence shown here is derived from an EMBL/GenBank/DDBJ whole genome shotgun (WGS) entry which is preliminary data.</text>
</comment>
<dbReference type="RefSeq" id="WP_185680604.1">
    <property type="nucleotide sequence ID" value="NZ_JACLAX010000027.1"/>
</dbReference>
<sequence length="373" mass="39323">MTARHRPHPWDRLVAPLCAAAALAAAAPLRAESDLFIGTLTLNGSEVVLERCDLARTVYVLRDDPAGGRGAVARFRARPIPAYAEVIGRYEEQDGRPALAVQDFATKAAGRDCHLVTAVAQLAPVPEGAPPRDLVADAAGNRITALPPEPDAAGRHCTASGDWCVALGFEDEAIVATVTTPATGASHRIVLPDPPHDSGFDHSELTVWPVLIRLGGGGEMFGVITEERAMLSGGGASAARLSLYRAAGDGPAEPAIDLPWDANALIRACFSEKDVRQRRGACHDEYGYAASLELAPGGTPGAPVLRYRALATSYPGAVSRGADSLAARPLRKGDLVRVTDPACTFTRLLRFDPATGRFTPEAPLPDCSDYRAL</sequence>
<gene>
    <name evidence="1" type="ORF">H7F53_16470</name>
</gene>
<evidence type="ECO:0000313" key="1">
    <source>
        <dbReference type="EMBL" id="MBC2670748.1"/>
    </source>
</evidence>
<dbReference type="EMBL" id="JACLAX010000027">
    <property type="protein sequence ID" value="MBC2670748.1"/>
    <property type="molecule type" value="Genomic_DNA"/>
</dbReference>
<protein>
    <submittedName>
        <fullName evidence="1">Uncharacterized protein</fullName>
    </submittedName>
</protein>
<evidence type="ECO:0000313" key="2">
    <source>
        <dbReference type="Proteomes" id="UP000551327"/>
    </source>
</evidence>
<accession>A0A7X1G180</accession>
<dbReference type="Proteomes" id="UP000551327">
    <property type="component" value="Unassembled WGS sequence"/>
</dbReference>
<name>A0A7X1G180_9SPHN</name>
<dbReference type="AlphaFoldDB" id="A0A7X1G180"/>
<reference evidence="1 2" key="1">
    <citation type="submission" date="2020-08" db="EMBL/GenBank/DDBJ databases">
        <title>The genome sequence of type strain Novosphingobium piscinae KCTC 42194.</title>
        <authorList>
            <person name="Liu Y."/>
        </authorList>
    </citation>
    <scope>NUCLEOTIDE SEQUENCE [LARGE SCALE GENOMIC DNA]</scope>
    <source>
        <strain evidence="1 2">KCTC 42194</strain>
    </source>
</reference>
<keyword evidence="2" id="KW-1185">Reference proteome</keyword>